<accession>A0A2S7D4T7</accession>
<dbReference type="Proteomes" id="UP000238191">
    <property type="component" value="Unassembled WGS sequence"/>
</dbReference>
<evidence type="ECO:0000313" key="3">
    <source>
        <dbReference type="Proteomes" id="UP000238191"/>
    </source>
</evidence>
<feature type="compositionally biased region" description="Basic and acidic residues" evidence="1">
    <location>
        <begin position="50"/>
        <end position="59"/>
    </location>
</feature>
<evidence type="ECO:0000313" key="2">
    <source>
        <dbReference type="EMBL" id="PPU68744.1"/>
    </source>
</evidence>
<dbReference type="AlphaFoldDB" id="A0A2S7D4T7"/>
<reference evidence="3" key="1">
    <citation type="submission" date="2016-08" db="EMBL/GenBank/DDBJ databases">
        <authorList>
            <person name="Merda D."/>
            <person name="Briand M."/>
            <person name="Taghouti G."/>
            <person name="Carrere S."/>
            <person name="Gouzy J."/>
            <person name="Portier P."/>
            <person name="Jacques M.-A."/>
            <person name="Fischer-Le Saux M."/>
        </authorList>
    </citation>
    <scope>NUCLEOTIDE SEQUENCE [LARGE SCALE GENOMIC DNA]</scope>
    <source>
        <strain evidence="3">CFBP4643</strain>
    </source>
</reference>
<gene>
    <name evidence="2" type="ORF">XpiCFBP4643_09650</name>
</gene>
<evidence type="ECO:0000256" key="1">
    <source>
        <dbReference type="SAM" id="MobiDB-lite"/>
    </source>
</evidence>
<dbReference type="EMBL" id="MDEI01000006">
    <property type="protein sequence ID" value="PPU68744.1"/>
    <property type="molecule type" value="Genomic_DNA"/>
</dbReference>
<comment type="caution">
    <text evidence="2">The sequence shown here is derived from an EMBL/GenBank/DDBJ whole genome shotgun (WGS) entry which is preliminary data.</text>
</comment>
<name>A0A2S7D4T7_9XANT</name>
<keyword evidence="3" id="KW-1185">Reference proteome</keyword>
<proteinExistence type="predicted"/>
<sequence length="68" mass="7951">MFAHAYWCTKMMLELREELVVCLCDTMLGKLLSIKVNCFVVVKFYSAPSKRNERNEKNQRARKSHIAA</sequence>
<feature type="region of interest" description="Disordered" evidence="1">
    <location>
        <begin position="49"/>
        <end position="68"/>
    </location>
</feature>
<protein>
    <submittedName>
        <fullName evidence="2">Uncharacterized protein</fullName>
    </submittedName>
</protein>
<organism evidence="2 3">
    <name type="scientific">Xanthomonas pisi</name>
    <dbReference type="NCBI Taxonomy" id="56457"/>
    <lineage>
        <taxon>Bacteria</taxon>
        <taxon>Pseudomonadati</taxon>
        <taxon>Pseudomonadota</taxon>
        <taxon>Gammaproteobacteria</taxon>
        <taxon>Lysobacterales</taxon>
        <taxon>Lysobacteraceae</taxon>
        <taxon>Xanthomonas</taxon>
    </lineage>
</organism>